<keyword evidence="2" id="KW-1185">Reference proteome</keyword>
<evidence type="ECO:0000313" key="1">
    <source>
        <dbReference type="Ensembl" id="ENSFCTP00005060667.1"/>
    </source>
</evidence>
<protein>
    <submittedName>
        <fullName evidence="1">Uncharacterized protein</fullName>
    </submittedName>
</protein>
<organism evidence="1 2">
    <name type="scientific">Felis catus</name>
    <name type="common">Cat</name>
    <name type="synonym">Felis silvestris catus</name>
    <dbReference type="NCBI Taxonomy" id="9685"/>
    <lineage>
        <taxon>Eukaryota</taxon>
        <taxon>Metazoa</taxon>
        <taxon>Chordata</taxon>
        <taxon>Craniata</taxon>
        <taxon>Vertebrata</taxon>
        <taxon>Euteleostomi</taxon>
        <taxon>Mammalia</taxon>
        <taxon>Eutheria</taxon>
        <taxon>Laurasiatheria</taxon>
        <taxon>Carnivora</taxon>
        <taxon>Feliformia</taxon>
        <taxon>Felidae</taxon>
        <taxon>Felinae</taxon>
        <taxon>Felis</taxon>
    </lineage>
</organism>
<sequence length="102" mass="11771">MNMTRKSRRPMLNRAGKDIIKAKSRVRIPLAPLIRRKMRPIRANRMTRNRVGDTKYFSMISARNIPKRAEEEMLLRLETPFSLLMSPGTGALKLKGLHRVSA</sequence>
<reference evidence="1" key="2">
    <citation type="submission" date="2025-08" db="UniProtKB">
        <authorList>
            <consortium name="Ensembl"/>
        </authorList>
    </citation>
    <scope>IDENTIFICATION</scope>
    <source>
        <strain evidence="1">breed Abyssinian</strain>
    </source>
</reference>
<name>A0ABI8ANA8_FELCA</name>
<reference evidence="1 2" key="1">
    <citation type="submission" date="2021-02" db="EMBL/GenBank/DDBJ databases">
        <title>Safari Cat Assemblies.</title>
        <authorList>
            <person name="Bredemeyer K.R."/>
            <person name="Murphy W.J."/>
        </authorList>
    </citation>
    <scope>NUCLEOTIDE SEQUENCE [LARGE SCALE GENOMIC DNA]</scope>
</reference>
<dbReference type="Ensembl" id="ENSFCTT00005090605.1">
    <property type="protein sequence ID" value="ENSFCTP00005060667.1"/>
    <property type="gene ID" value="ENSFCTG00005032820.1"/>
</dbReference>
<evidence type="ECO:0000313" key="2">
    <source>
        <dbReference type="Proteomes" id="UP000823872"/>
    </source>
</evidence>
<dbReference type="GeneTree" id="ENSGT01150000287083"/>
<accession>A0ABI8ANA8</accession>
<reference evidence="1" key="3">
    <citation type="submission" date="2025-09" db="UniProtKB">
        <authorList>
            <consortium name="Ensembl"/>
        </authorList>
    </citation>
    <scope>IDENTIFICATION</scope>
    <source>
        <strain evidence="1">breed Abyssinian</strain>
    </source>
</reference>
<dbReference type="Proteomes" id="UP000823872">
    <property type="component" value="Chromosome B4"/>
</dbReference>
<proteinExistence type="predicted"/>